<feature type="compositionally biased region" description="Low complexity" evidence="1">
    <location>
        <begin position="308"/>
        <end position="322"/>
    </location>
</feature>
<feature type="region of interest" description="Disordered" evidence="1">
    <location>
        <begin position="462"/>
        <end position="505"/>
    </location>
</feature>
<gene>
    <name evidence="2" type="ORF">H2200_001627</name>
</gene>
<dbReference type="Proteomes" id="UP001172673">
    <property type="component" value="Unassembled WGS sequence"/>
</dbReference>
<evidence type="ECO:0000256" key="1">
    <source>
        <dbReference type="SAM" id="MobiDB-lite"/>
    </source>
</evidence>
<evidence type="ECO:0000313" key="3">
    <source>
        <dbReference type="Proteomes" id="UP001172673"/>
    </source>
</evidence>
<sequence length="608" mass="68862">MAPRSTWVERGADGRPYFVRKKPEAPSTGQILSQALLPKLGSARSLLASFRDSRQNRHVTDAETKNQRALPAPDASNPTPAATPQPTAPMAPAVPSSQARPQPMAMYLLAPPPNQNQDPKQSDSIQANAFQPLSPFIPAPPPPGMFPFPPHPLAAQPPNMFPPPMPFPPQYGPFAMPQPAPPQGSVLAPNQVHGTQVQPPNLHTATPAPADMRYKCEICGRYRSARYHYRHPIPPGQLPARTICRKCREEATDSESEESSTSDDYKASRSRRHQSRRPGRSQQHRSRSQAQHKSRGRNADRGYDRHGSPSYSDSGSLSSRRTPQTERRRYRRLESPASEVTRHTRRLRLSPLGERTYYERDGRHRDGDRIEAREHQQDLPRRARARSRAPTLGQRILRRQYSDPFVRTTRHDDPAISHLGHGDRAPQVHQARRYSPQRGPAPPWMGQTSMPVHASPDRYQQGFDGADREHRADRHGDHGPDMRSLSRSTQRARSVHRPTSHAYDDDSQWERFPMVAKAPSPPPARASSLGYMNHAESDDADYPEGCSRRGRHWRSRSQSWESEETEREILRAGDELTVIERHIPGHRDDDYDWYDDGGMRVTVREISR</sequence>
<accession>A0AA38XL84</accession>
<keyword evidence="3" id="KW-1185">Reference proteome</keyword>
<dbReference type="EMBL" id="JAPDRK010000002">
    <property type="protein sequence ID" value="KAJ9615552.1"/>
    <property type="molecule type" value="Genomic_DNA"/>
</dbReference>
<dbReference type="AlphaFoldDB" id="A0AA38XL84"/>
<feature type="region of interest" description="Disordered" evidence="1">
    <location>
        <begin position="411"/>
        <end position="447"/>
    </location>
</feature>
<organism evidence="2 3">
    <name type="scientific">Cladophialophora chaetospira</name>
    <dbReference type="NCBI Taxonomy" id="386627"/>
    <lineage>
        <taxon>Eukaryota</taxon>
        <taxon>Fungi</taxon>
        <taxon>Dikarya</taxon>
        <taxon>Ascomycota</taxon>
        <taxon>Pezizomycotina</taxon>
        <taxon>Eurotiomycetes</taxon>
        <taxon>Chaetothyriomycetidae</taxon>
        <taxon>Chaetothyriales</taxon>
        <taxon>Herpotrichiellaceae</taxon>
        <taxon>Cladophialophora</taxon>
    </lineage>
</organism>
<feature type="compositionally biased region" description="Acidic residues" evidence="1">
    <location>
        <begin position="252"/>
        <end position="261"/>
    </location>
</feature>
<feature type="compositionally biased region" description="Basic and acidic residues" evidence="1">
    <location>
        <begin position="465"/>
        <end position="481"/>
    </location>
</feature>
<feature type="region of interest" description="Disordered" evidence="1">
    <location>
        <begin position="1"/>
        <end position="29"/>
    </location>
</feature>
<name>A0AA38XL84_9EURO</name>
<feature type="compositionally biased region" description="Basic and acidic residues" evidence="1">
    <location>
        <begin position="51"/>
        <end position="66"/>
    </location>
</feature>
<feature type="region of interest" description="Disordered" evidence="1">
    <location>
        <begin position="50"/>
        <end position="100"/>
    </location>
</feature>
<feature type="compositionally biased region" description="Basic and acidic residues" evidence="1">
    <location>
        <begin position="356"/>
        <end position="381"/>
    </location>
</feature>
<protein>
    <submittedName>
        <fullName evidence="2">Uncharacterized protein</fullName>
    </submittedName>
</protein>
<proteinExistence type="predicted"/>
<feature type="compositionally biased region" description="Basic residues" evidence="1">
    <location>
        <begin position="268"/>
        <end position="296"/>
    </location>
</feature>
<feature type="region of interest" description="Disordered" evidence="1">
    <location>
        <begin position="250"/>
        <end position="389"/>
    </location>
</feature>
<feature type="compositionally biased region" description="Basic and acidic residues" evidence="1">
    <location>
        <begin position="297"/>
        <end position="307"/>
    </location>
</feature>
<evidence type="ECO:0000313" key="2">
    <source>
        <dbReference type="EMBL" id="KAJ9615552.1"/>
    </source>
</evidence>
<reference evidence="2" key="1">
    <citation type="submission" date="2022-10" db="EMBL/GenBank/DDBJ databases">
        <title>Culturing micro-colonial fungi from biological soil crusts in the Mojave desert and describing Neophaeococcomyces mojavensis, and introducing the new genera and species Taxawa tesnikishii.</title>
        <authorList>
            <person name="Kurbessoian T."/>
            <person name="Stajich J.E."/>
        </authorList>
    </citation>
    <scope>NUCLEOTIDE SEQUENCE</scope>
    <source>
        <strain evidence="2">TK_41</strain>
    </source>
</reference>
<comment type="caution">
    <text evidence="2">The sequence shown here is derived from an EMBL/GenBank/DDBJ whole genome shotgun (WGS) entry which is preliminary data.</text>
</comment>
<feature type="compositionally biased region" description="Basic and acidic residues" evidence="1">
    <location>
        <begin position="411"/>
        <end position="426"/>
    </location>
</feature>